<dbReference type="Proteomes" id="UP001515500">
    <property type="component" value="Chromosome 17"/>
</dbReference>
<dbReference type="RefSeq" id="XP_039142896.1">
    <property type="nucleotide sequence ID" value="XM_039286962.1"/>
</dbReference>
<keyword evidence="1" id="KW-1185">Reference proteome</keyword>
<name>A0AB40CSD5_DIOCR</name>
<proteinExistence type="predicted"/>
<evidence type="ECO:0000313" key="2">
    <source>
        <dbReference type="RefSeq" id="XP_039142896.1"/>
    </source>
</evidence>
<accession>A0AB40CSD5</accession>
<organism evidence="1 2">
    <name type="scientific">Dioscorea cayennensis subsp. rotundata</name>
    <name type="common">White Guinea yam</name>
    <name type="synonym">Dioscorea rotundata</name>
    <dbReference type="NCBI Taxonomy" id="55577"/>
    <lineage>
        <taxon>Eukaryota</taxon>
        <taxon>Viridiplantae</taxon>
        <taxon>Streptophyta</taxon>
        <taxon>Embryophyta</taxon>
        <taxon>Tracheophyta</taxon>
        <taxon>Spermatophyta</taxon>
        <taxon>Magnoliopsida</taxon>
        <taxon>Liliopsida</taxon>
        <taxon>Dioscoreales</taxon>
        <taxon>Dioscoreaceae</taxon>
        <taxon>Dioscorea</taxon>
    </lineage>
</organism>
<dbReference type="AlphaFoldDB" id="A0AB40CSD5"/>
<protein>
    <submittedName>
        <fullName evidence="2">Protein SEMI-ROLLED LEAF 2-like isoform X1</fullName>
    </submittedName>
</protein>
<reference evidence="2" key="1">
    <citation type="submission" date="2025-08" db="UniProtKB">
        <authorList>
            <consortium name="RefSeq"/>
        </authorList>
    </citation>
    <scope>IDENTIFICATION</scope>
</reference>
<evidence type="ECO:0000313" key="1">
    <source>
        <dbReference type="Proteomes" id="UP001515500"/>
    </source>
</evidence>
<gene>
    <name evidence="2" type="primary">LOC120280195</name>
</gene>
<sequence>MLLSILVVSWHLPTDDHFFTLATGMLGFAGKICQTPEVDPYLGVGDDTQVYTKYQADIKDYGSDIDQQAVTSSLINLRKVVSKTEEHIFDIIVRVLASSTGVSSYPLVFNMLFCMCQL</sequence>
<dbReference type="GeneID" id="120280195"/>